<protein>
    <submittedName>
        <fullName evidence="1">Uncharacterized protein</fullName>
    </submittedName>
</protein>
<dbReference type="EMBL" id="JAGRRH010000022">
    <property type="protein sequence ID" value="KAG7345375.1"/>
    <property type="molecule type" value="Genomic_DNA"/>
</dbReference>
<keyword evidence="2" id="KW-1185">Reference proteome</keyword>
<evidence type="ECO:0000313" key="2">
    <source>
        <dbReference type="Proteomes" id="UP000693970"/>
    </source>
</evidence>
<reference evidence="1" key="1">
    <citation type="journal article" date="2021" name="Sci. Rep.">
        <title>Diploid genomic architecture of Nitzschia inconspicua, an elite biomass production diatom.</title>
        <authorList>
            <person name="Oliver A."/>
            <person name="Podell S."/>
            <person name="Pinowska A."/>
            <person name="Traller J.C."/>
            <person name="Smith S.R."/>
            <person name="McClure R."/>
            <person name="Beliaev A."/>
            <person name="Bohutskyi P."/>
            <person name="Hill E.A."/>
            <person name="Rabines A."/>
            <person name="Zheng H."/>
            <person name="Allen L.Z."/>
            <person name="Kuo A."/>
            <person name="Grigoriev I.V."/>
            <person name="Allen A.E."/>
            <person name="Hazlebeck D."/>
            <person name="Allen E.E."/>
        </authorList>
    </citation>
    <scope>NUCLEOTIDE SEQUENCE</scope>
    <source>
        <strain evidence="1">Hildebrandi</strain>
    </source>
</reference>
<accession>A0A9K3KLX3</accession>
<comment type="caution">
    <text evidence="1">The sequence shown here is derived from an EMBL/GenBank/DDBJ whole genome shotgun (WGS) entry which is preliminary data.</text>
</comment>
<proteinExistence type="predicted"/>
<dbReference type="Proteomes" id="UP000693970">
    <property type="component" value="Unassembled WGS sequence"/>
</dbReference>
<organism evidence="1 2">
    <name type="scientific">Nitzschia inconspicua</name>
    <dbReference type="NCBI Taxonomy" id="303405"/>
    <lineage>
        <taxon>Eukaryota</taxon>
        <taxon>Sar</taxon>
        <taxon>Stramenopiles</taxon>
        <taxon>Ochrophyta</taxon>
        <taxon>Bacillariophyta</taxon>
        <taxon>Bacillariophyceae</taxon>
        <taxon>Bacillariophycidae</taxon>
        <taxon>Bacillariales</taxon>
        <taxon>Bacillariaceae</taxon>
        <taxon>Nitzschia</taxon>
    </lineage>
</organism>
<gene>
    <name evidence="1" type="ORF">IV203_032906</name>
</gene>
<dbReference type="AlphaFoldDB" id="A0A9K3KLX3"/>
<sequence length="270" mass="29568">MDTSSTRIWTTSSFLRRNTTSKKLKSLASKGSRSIWNDIVFNNPEVSFVYLMEEHKIGVFHSHTMVIPEGGNADNLQLVGLLSDRIKANIAAPHDGENPLDSFVVSIASIARIRENRFVALENVTPDAVHKPNGTSTNSNAKLGFPGAMDDNLHAFVRLPEMMPVPLGYSLPISAKISNGVPPPPPAGKAWGNGVVLDKVHNWEKRCAKGSIHVEMVPLHPEHSLLTSAWPVISAKQDQKLLTWYNKTKLTAEANPGSPFDLTKELISPP</sequence>
<evidence type="ECO:0000313" key="1">
    <source>
        <dbReference type="EMBL" id="KAG7345375.1"/>
    </source>
</evidence>
<name>A0A9K3KLX3_9STRA</name>
<reference evidence="1" key="2">
    <citation type="submission" date="2021-04" db="EMBL/GenBank/DDBJ databases">
        <authorList>
            <person name="Podell S."/>
        </authorList>
    </citation>
    <scope>NUCLEOTIDE SEQUENCE</scope>
    <source>
        <strain evidence="1">Hildebrandi</strain>
    </source>
</reference>